<name>A0A481ZAY4_9VIRU</name>
<feature type="domain" description="F-box" evidence="1">
    <location>
        <begin position="16"/>
        <end position="62"/>
    </location>
</feature>
<accession>A0A481ZAY4</accession>
<organism evidence="2">
    <name type="scientific">Pithovirus LCPAC401</name>
    <dbReference type="NCBI Taxonomy" id="2506595"/>
    <lineage>
        <taxon>Viruses</taxon>
        <taxon>Pithoviruses</taxon>
    </lineage>
</organism>
<dbReference type="PROSITE" id="PS50181">
    <property type="entry name" value="FBOX"/>
    <property type="match status" value="1"/>
</dbReference>
<dbReference type="InterPro" id="IPR001810">
    <property type="entry name" value="F-box_dom"/>
</dbReference>
<protein>
    <recommendedName>
        <fullName evidence="1">F-box domain-containing protein</fullName>
    </recommendedName>
</protein>
<evidence type="ECO:0000259" key="1">
    <source>
        <dbReference type="PROSITE" id="PS50181"/>
    </source>
</evidence>
<sequence length="526" mass="62160">MESTVEEILDRFRIRQKDLNDVPPPLIHEMFLSLTPKEIFKLCRISRKFNDECKKESLWEFKVRNDYKIDRKLGDTWKETAKMLVKSNMINLDKKWINGMTYRQILNEGLIKGNEAHQYIDKLRKDAIIEETKDDILAIESYSTEFTDIEPTWLDAIQWGTIFVRDRKIGSMDDRRVEKNIKIPIDKHTMDSLKRILTREFSVITAVIYTYSASYIFLPSMVYGEFGTPESPKDLHFIIPNILDFTPYVIQFSLYPVENLNDYVLVDLEDVPSSQTIIDRVSNEKIIPDMTVLDRLGDISPESFLKLSVNELFALCEENKIIKKMCEDESMWRIKVELNYGVIRKYPDRPLILKQESSWKGTAELLFRVDMINLNDKWINEKTYRQILDEAIIHGKNDYYKYITTMRKTEVSKIFDNDRLIHSLGGTVFDEEYFQDEGIEYLDRYLTNNEINLLRKISSREIFIIELTIFTILSNYPLLPTEIRGGDREPRIIPDIYREITDLLDPIPYVIQLCLYEDYDLNAFYG</sequence>
<proteinExistence type="predicted"/>
<evidence type="ECO:0000313" key="2">
    <source>
        <dbReference type="EMBL" id="QBK92796.1"/>
    </source>
</evidence>
<dbReference type="InterPro" id="IPR036047">
    <property type="entry name" value="F-box-like_dom_sf"/>
</dbReference>
<gene>
    <name evidence="2" type="ORF">LCPAC401_04340</name>
</gene>
<dbReference type="SUPFAM" id="SSF81383">
    <property type="entry name" value="F-box domain"/>
    <property type="match status" value="1"/>
</dbReference>
<dbReference type="EMBL" id="MK500583">
    <property type="protein sequence ID" value="QBK92796.1"/>
    <property type="molecule type" value="Genomic_DNA"/>
</dbReference>
<reference evidence="2" key="1">
    <citation type="journal article" date="2019" name="MBio">
        <title>Virus Genomes from Deep Sea Sediments Expand the Ocean Megavirome and Support Independent Origins of Viral Gigantism.</title>
        <authorList>
            <person name="Backstrom D."/>
            <person name="Yutin N."/>
            <person name="Jorgensen S.L."/>
            <person name="Dharamshi J."/>
            <person name="Homa F."/>
            <person name="Zaremba-Niedwiedzka K."/>
            <person name="Spang A."/>
            <person name="Wolf Y.I."/>
            <person name="Koonin E.V."/>
            <person name="Ettema T.J."/>
        </authorList>
    </citation>
    <scope>NUCLEOTIDE SEQUENCE</scope>
</reference>